<keyword evidence="2" id="KW-1133">Transmembrane helix</keyword>
<name>A0A167K3L4_CALVF</name>
<keyword evidence="2" id="KW-0812">Transmembrane</keyword>
<accession>A0A167K3L4</accession>
<gene>
    <name evidence="3" type="ORF">CALVIDRAFT_539265</name>
</gene>
<organism evidence="3 4">
    <name type="scientific">Calocera viscosa (strain TUFC12733)</name>
    <dbReference type="NCBI Taxonomy" id="1330018"/>
    <lineage>
        <taxon>Eukaryota</taxon>
        <taxon>Fungi</taxon>
        <taxon>Dikarya</taxon>
        <taxon>Basidiomycota</taxon>
        <taxon>Agaricomycotina</taxon>
        <taxon>Dacrymycetes</taxon>
        <taxon>Dacrymycetales</taxon>
        <taxon>Dacrymycetaceae</taxon>
        <taxon>Calocera</taxon>
    </lineage>
</organism>
<evidence type="ECO:0000256" key="2">
    <source>
        <dbReference type="SAM" id="Phobius"/>
    </source>
</evidence>
<dbReference type="Proteomes" id="UP000076738">
    <property type="component" value="Unassembled WGS sequence"/>
</dbReference>
<dbReference type="InterPro" id="IPR031833">
    <property type="entry name" value="DUF4748"/>
</dbReference>
<dbReference type="OrthoDB" id="2559326at2759"/>
<proteinExistence type="predicted"/>
<reference evidence="3 4" key="1">
    <citation type="journal article" date="2016" name="Mol. Biol. Evol.">
        <title>Comparative Genomics of Early-Diverging Mushroom-Forming Fungi Provides Insights into the Origins of Lignocellulose Decay Capabilities.</title>
        <authorList>
            <person name="Nagy L.G."/>
            <person name="Riley R."/>
            <person name="Tritt A."/>
            <person name="Adam C."/>
            <person name="Daum C."/>
            <person name="Floudas D."/>
            <person name="Sun H."/>
            <person name="Yadav J.S."/>
            <person name="Pangilinan J."/>
            <person name="Larsson K.H."/>
            <person name="Matsuura K."/>
            <person name="Barry K."/>
            <person name="Labutti K."/>
            <person name="Kuo R."/>
            <person name="Ohm R.A."/>
            <person name="Bhattacharya S.S."/>
            <person name="Shirouzu T."/>
            <person name="Yoshinaga Y."/>
            <person name="Martin F.M."/>
            <person name="Grigoriev I.V."/>
            <person name="Hibbett D.S."/>
        </authorList>
    </citation>
    <scope>NUCLEOTIDE SEQUENCE [LARGE SCALE GENOMIC DNA]</scope>
    <source>
        <strain evidence="3 4">TUFC12733</strain>
    </source>
</reference>
<feature type="region of interest" description="Disordered" evidence="1">
    <location>
        <begin position="40"/>
        <end position="90"/>
    </location>
</feature>
<evidence type="ECO:0000256" key="1">
    <source>
        <dbReference type="SAM" id="MobiDB-lite"/>
    </source>
</evidence>
<feature type="compositionally biased region" description="Polar residues" evidence="1">
    <location>
        <begin position="79"/>
        <end position="90"/>
    </location>
</feature>
<feature type="transmembrane region" description="Helical" evidence="2">
    <location>
        <begin position="6"/>
        <end position="25"/>
    </location>
</feature>
<evidence type="ECO:0000313" key="4">
    <source>
        <dbReference type="Proteomes" id="UP000076738"/>
    </source>
</evidence>
<protein>
    <submittedName>
        <fullName evidence="3">Uncharacterized protein</fullName>
    </submittedName>
</protein>
<dbReference type="AlphaFoldDB" id="A0A167K3L4"/>
<feature type="compositionally biased region" description="Basic and acidic residues" evidence="1">
    <location>
        <begin position="40"/>
        <end position="51"/>
    </location>
</feature>
<keyword evidence="2" id="KW-0472">Membrane</keyword>
<evidence type="ECO:0000313" key="3">
    <source>
        <dbReference type="EMBL" id="KZO94221.1"/>
    </source>
</evidence>
<dbReference type="EMBL" id="KV417296">
    <property type="protein sequence ID" value="KZO94221.1"/>
    <property type="molecule type" value="Genomic_DNA"/>
</dbReference>
<sequence length="90" mass="9556">MNSPRSIAIGWTALLIAGGGAFYFAKTEIDSRRKAMAERRVRATEKKEGYQRIEGASPPPHPDAPAVSKGVKSAPSVPQLPTNPGSTARP</sequence>
<keyword evidence="4" id="KW-1185">Reference proteome</keyword>
<dbReference type="Pfam" id="PF15932">
    <property type="entry name" value="DUF4748"/>
    <property type="match status" value="1"/>
</dbReference>
<dbReference type="PANTHER" id="PTHR41800">
    <property type="entry name" value="EXPRESSED PROTEIN"/>
    <property type="match status" value="1"/>
</dbReference>
<dbReference type="PANTHER" id="PTHR41800:SF1">
    <property type="entry name" value="EXPRESSED PROTEIN"/>
    <property type="match status" value="1"/>
</dbReference>